<comment type="caution">
    <text evidence="1">The sequence shown here is derived from an EMBL/GenBank/DDBJ whole genome shotgun (WGS) entry which is preliminary data.</text>
</comment>
<name>A0AAV5SEL3_9BILA</name>
<protein>
    <submittedName>
        <fullName evidence="1">Uncharacterized protein</fullName>
    </submittedName>
</protein>
<gene>
    <name evidence="1" type="ORF">PENTCL1PPCAC_2793</name>
</gene>
<feature type="non-terminal residue" evidence="1">
    <location>
        <position position="96"/>
    </location>
</feature>
<accession>A0AAV5SEL3</accession>
<organism evidence="1 2">
    <name type="scientific">Pristionchus entomophagus</name>
    <dbReference type="NCBI Taxonomy" id="358040"/>
    <lineage>
        <taxon>Eukaryota</taxon>
        <taxon>Metazoa</taxon>
        <taxon>Ecdysozoa</taxon>
        <taxon>Nematoda</taxon>
        <taxon>Chromadorea</taxon>
        <taxon>Rhabditida</taxon>
        <taxon>Rhabditina</taxon>
        <taxon>Diplogasteromorpha</taxon>
        <taxon>Diplogasteroidea</taxon>
        <taxon>Neodiplogasteridae</taxon>
        <taxon>Pristionchus</taxon>
    </lineage>
</organism>
<evidence type="ECO:0000313" key="2">
    <source>
        <dbReference type="Proteomes" id="UP001432027"/>
    </source>
</evidence>
<evidence type="ECO:0000313" key="1">
    <source>
        <dbReference type="EMBL" id="GMS80618.1"/>
    </source>
</evidence>
<dbReference type="EMBL" id="BTSX01000001">
    <property type="protein sequence ID" value="GMS80618.1"/>
    <property type="molecule type" value="Genomic_DNA"/>
</dbReference>
<dbReference type="Proteomes" id="UP001432027">
    <property type="component" value="Unassembled WGS sequence"/>
</dbReference>
<keyword evidence="2" id="KW-1185">Reference proteome</keyword>
<sequence>MTTLDGLIGSTHKARYLVEKKEITAREMMYLLSFLAKAEPEKMSLYYDRFIGPFKEILSYGSHRIISFIISCLFHMGNAVGSKRFSLDAHDVRSFL</sequence>
<proteinExistence type="predicted"/>
<dbReference type="AlphaFoldDB" id="A0AAV5SEL3"/>
<reference evidence="1" key="1">
    <citation type="submission" date="2023-10" db="EMBL/GenBank/DDBJ databases">
        <title>Genome assembly of Pristionchus species.</title>
        <authorList>
            <person name="Yoshida K."/>
            <person name="Sommer R.J."/>
        </authorList>
    </citation>
    <scope>NUCLEOTIDE SEQUENCE</scope>
    <source>
        <strain evidence="1">RS0144</strain>
    </source>
</reference>